<evidence type="ECO:0000313" key="3">
    <source>
        <dbReference type="EMBL" id="KAF4758168.1"/>
    </source>
</evidence>
<comment type="caution">
    <text evidence="3">The sequence shown here is derived from an EMBL/GenBank/DDBJ whole genome shotgun (WGS) entry which is preliminary data.</text>
</comment>
<dbReference type="AlphaFoldDB" id="A0A7J6UMD7"/>
<feature type="coiled-coil region" evidence="1">
    <location>
        <begin position="271"/>
        <end position="373"/>
    </location>
</feature>
<feature type="non-terminal residue" evidence="3">
    <location>
        <position position="393"/>
    </location>
</feature>
<organism evidence="3 4">
    <name type="scientific">Perkinsus olseni</name>
    <name type="common">Perkinsus atlanticus</name>
    <dbReference type="NCBI Taxonomy" id="32597"/>
    <lineage>
        <taxon>Eukaryota</taxon>
        <taxon>Sar</taxon>
        <taxon>Alveolata</taxon>
        <taxon>Perkinsozoa</taxon>
        <taxon>Perkinsea</taxon>
        <taxon>Perkinsida</taxon>
        <taxon>Perkinsidae</taxon>
        <taxon>Perkinsus</taxon>
    </lineage>
</organism>
<name>A0A7J6UMD7_PEROL</name>
<keyword evidence="1" id="KW-0175">Coiled coil</keyword>
<gene>
    <name evidence="3" type="ORF">FOZ63_001285</name>
</gene>
<feature type="compositionally biased region" description="Polar residues" evidence="2">
    <location>
        <begin position="114"/>
        <end position="137"/>
    </location>
</feature>
<proteinExistence type="predicted"/>
<accession>A0A7J6UMD7</accession>
<feature type="region of interest" description="Disordered" evidence="2">
    <location>
        <begin position="111"/>
        <end position="143"/>
    </location>
</feature>
<dbReference type="Proteomes" id="UP000553632">
    <property type="component" value="Unassembled WGS sequence"/>
</dbReference>
<feature type="region of interest" description="Disordered" evidence="2">
    <location>
        <begin position="170"/>
        <end position="218"/>
    </location>
</feature>
<dbReference type="EMBL" id="JABANO010001757">
    <property type="protein sequence ID" value="KAF4758168.1"/>
    <property type="molecule type" value="Genomic_DNA"/>
</dbReference>
<sequence length="393" mass="42217">MATAASAAQDGLGNGGKDRTLNIEIVFHKSARQGRGGGKWRVNPNATLSIVKDASAGPEPRRRRPTPLEVVVDDQEKGGGVQVVSPASTLPAMGVNYCSGSGGRNDVARARTPSPVQASIQRVTSSSETKYASSGTGSREKLELMRRRVFGGNGHRSSASPASTIELPAAEQHEDPSSVEHGSSLVTSRAAGGTDELTRQNSRLQAEVKEGSSGRSALLSSPQAVCEAKELTDVRLSEEDLAVAVKERGRSRGQRKGAERGAEDISLIAEREFTRNRLEAAEARCADLQAEVELLRIGSQKVRVMEAELASLSTEVDRLSEELEEERRNSRRLAACGQGRAVEGETRALKKRIAELEYLNTRAEKELESATAAAKVEAGRVRELQDTLRIERG</sequence>
<evidence type="ECO:0000256" key="1">
    <source>
        <dbReference type="SAM" id="Coils"/>
    </source>
</evidence>
<reference evidence="3 4" key="1">
    <citation type="submission" date="2020-04" db="EMBL/GenBank/DDBJ databases">
        <title>Perkinsus olseni comparative genomics.</title>
        <authorList>
            <person name="Bogema D.R."/>
        </authorList>
    </citation>
    <scope>NUCLEOTIDE SEQUENCE [LARGE SCALE GENOMIC DNA]</scope>
    <source>
        <strain evidence="3 4">ATCC PRA-207</strain>
    </source>
</reference>
<keyword evidence="4" id="KW-1185">Reference proteome</keyword>
<protein>
    <submittedName>
        <fullName evidence="3">Uncharacterized protein</fullName>
    </submittedName>
</protein>
<evidence type="ECO:0000313" key="4">
    <source>
        <dbReference type="Proteomes" id="UP000553632"/>
    </source>
</evidence>
<evidence type="ECO:0000256" key="2">
    <source>
        <dbReference type="SAM" id="MobiDB-lite"/>
    </source>
</evidence>